<evidence type="ECO:0000256" key="3">
    <source>
        <dbReference type="ARBA" id="ARBA00022692"/>
    </source>
</evidence>
<dbReference type="CDD" id="cd05751">
    <property type="entry name" value="IgC2_D1_LILR_KIR_like"/>
    <property type="match status" value="1"/>
</dbReference>
<evidence type="ECO:0000313" key="13">
    <source>
        <dbReference type="Proteomes" id="UP000694381"/>
    </source>
</evidence>
<evidence type="ECO:0000313" key="12">
    <source>
        <dbReference type="Ensembl" id="ENSNGAP00000025223.1"/>
    </source>
</evidence>
<dbReference type="FunFam" id="2.60.40.10:FF:000049">
    <property type="entry name" value="Leukocyte immunoglobulin-like receptor subfamily B member 1"/>
    <property type="match status" value="6"/>
</dbReference>
<name>A0A8C6S3D0_NANGA</name>
<keyword evidence="7" id="KW-0472">Membrane</keyword>
<dbReference type="SMART" id="SM00409">
    <property type="entry name" value="IG"/>
    <property type="match status" value="5"/>
</dbReference>
<accession>A0A8C6S3D0</accession>
<proteinExistence type="predicted"/>
<dbReference type="InterPro" id="IPR003598">
    <property type="entry name" value="Ig_sub2"/>
</dbReference>
<dbReference type="SMART" id="SM00408">
    <property type="entry name" value="IGc2"/>
    <property type="match status" value="4"/>
</dbReference>
<keyword evidence="3" id="KW-0812">Transmembrane</keyword>
<dbReference type="PROSITE" id="PS50835">
    <property type="entry name" value="IG_LIKE"/>
    <property type="match status" value="2"/>
</dbReference>
<dbReference type="CDD" id="cd16843">
    <property type="entry name" value="IgC2_D1_D2_LILR_KIR_like"/>
    <property type="match status" value="1"/>
</dbReference>
<dbReference type="InterPro" id="IPR036179">
    <property type="entry name" value="Ig-like_dom_sf"/>
</dbReference>
<dbReference type="Gene3D" id="2.60.40.10">
    <property type="entry name" value="Immunoglobulins"/>
    <property type="match status" value="6"/>
</dbReference>
<dbReference type="SUPFAM" id="SSF48726">
    <property type="entry name" value="Immunoglobulin"/>
    <property type="match status" value="6"/>
</dbReference>
<keyword evidence="10" id="KW-0393">Immunoglobulin domain</keyword>
<evidence type="ECO:0000256" key="10">
    <source>
        <dbReference type="ARBA" id="ARBA00023319"/>
    </source>
</evidence>
<dbReference type="AlphaFoldDB" id="A0A8C6S3D0"/>
<dbReference type="InterPro" id="IPR050412">
    <property type="entry name" value="Ig-like_Receptors_ImmuneReg"/>
</dbReference>
<reference evidence="12" key="2">
    <citation type="submission" date="2025-09" db="UniProtKB">
        <authorList>
            <consortium name="Ensembl"/>
        </authorList>
    </citation>
    <scope>IDENTIFICATION</scope>
</reference>
<dbReference type="InterPro" id="IPR007110">
    <property type="entry name" value="Ig-like_dom"/>
</dbReference>
<sequence length="630" mass="69595">MAPTLTALFCLGEMTSWDPASDFLAGTLSKPILRAEPMTVVPTRTKVIILCEGTLDGQEYRLYKEGLSNRWIMQKTPETRNKAKFLIPSVEWQHAGKYYCYYRASARWSPRSDTLELVVTGFYDDKPSLSALPSPVVASGGNVTLQCVSQQRYGIVLTREGHNFSRFLKAQDKYTGQILAQFHVGPVIPSERWRFKCYSYYTKYPQIWSEHSNTLELLVSGTLQKPTIWAEPDSVITSGSPVTIWCQGTLETQIYILHKEGSSAPWNRQNPLEPRNKAKFSISSMTQYHVGKYHCYSYSPDGWSERSDTLELVVTGVYHSKPSLSALSSPVVASGGNVTLQCVSQQEYEGFILTREDQKFASPLKTQYTNSGQSQALFLVVLEIPSKGRTFRCYGHYKNSPQVWSEPSDPLEIHVSGLSSKPSLMTQQGLVLSPGENLTLQCCSNISYDRFALSKDGETDLPQVSGHQPQAGLYQANFTLGPVSGSSGGRYRCYGTQNLSAELSAPSDSLDILITGQLPVTPSLSVHPGPTVSSGQNVTLLCQSRSQMDSFLLLKKGAVHPQLHQRSNFQDQQYKAEFSMGAVTLALGGTYRCYGARSSSPYLLSQPSAPVELVVSGERTPTSVRPIPTA</sequence>
<keyword evidence="2" id="KW-1003">Cell membrane</keyword>
<evidence type="ECO:0000256" key="7">
    <source>
        <dbReference type="ARBA" id="ARBA00023136"/>
    </source>
</evidence>
<dbReference type="Pfam" id="PF13895">
    <property type="entry name" value="Ig_2"/>
    <property type="match status" value="2"/>
</dbReference>
<keyword evidence="5" id="KW-0677">Repeat</keyword>
<evidence type="ECO:0000256" key="5">
    <source>
        <dbReference type="ARBA" id="ARBA00022737"/>
    </source>
</evidence>
<dbReference type="InterPro" id="IPR013151">
    <property type="entry name" value="Immunoglobulin_dom"/>
</dbReference>
<evidence type="ECO:0000256" key="2">
    <source>
        <dbReference type="ARBA" id="ARBA00022475"/>
    </source>
</evidence>
<evidence type="ECO:0000256" key="9">
    <source>
        <dbReference type="ARBA" id="ARBA00023180"/>
    </source>
</evidence>
<evidence type="ECO:0000256" key="8">
    <source>
        <dbReference type="ARBA" id="ARBA00023157"/>
    </source>
</evidence>
<dbReference type="InterPro" id="IPR003599">
    <property type="entry name" value="Ig_sub"/>
</dbReference>
<keyword evidence="6" id="KW-1133">Transmembrane helix</keyword>
<dbReference type="GO" id="GO:0032396">
    <property type="term" value="F:inhibitory MHC class I receptor activity"/>
    <property type="evidence" value="ECO:0007669"/>
    <property type="project" value="TreeGrafter"/>
</dbReference>
<dbReference type="Ensembl" id="ENSNGAT00000030942.1">
    <property type="protein sequence ID" value="ENSNGAP00000025223.1"/>
    <property type="gene ID" value="ENSNGAG00000023247.1"/>
</dbReference>
<reference evidence="12" key="1">
    <citation type="submission" date="2025-08" db="UniProtKB">
        <authorList>
            <consortium name="Ensembl"/>
        </authorList>
    </citation>
    <scope>IDENTIFICATION</scope>
</reference>
<dbReference type="PANTHER" id="PTHR11738">
    <property type="entry name" value="MHC CLASS I NK CELL RECEPTOR"/>
    <property type="match status" value="1"/>
</dbReference>
<dbReference type="Proteomes" id="UP000694381">
    <property type="component" value="Unassembled WGS sequence"/>
</dbReference>
<evidence type="ECO:0000256" key="1">
    <source>
        <dbReference type="ARBA" id="ARBA00004162"/>
    </source>
</evidence>
<keyword evidence="4" id="KW-0732">Signal</keyword>
<dbReference type="OMA" id="HRISWAQ"/>
<dbReference type="GO" id="GO:0002764">
    <property type="term" value="P:immune response-regulating signaling pathway"/>
    <property type="evidence" value="ECO:0007669"/>
    <property type="project" value="TreeGrafter"/>
</dbReference>
<dbReference type="PANTHER" id="PTHR11738:SF179">
    <property type="entry name" value="LEUKOCYTE IMMUNOGLOBULIN-LIKE RECEPTOR SUBFAMILY A MEMBER 5"/>
    <property type="match status" value="1"/>
</dbReference>
<evidence type="ECO:0000256" key="4">
    <source>
        <dbReference type="ARBA" id="ARBA00022729"/>
    </source>
</evidence>
<dbReference type="GeneTree" id="ENSGT01100000263478"/>
<organism evidence="12 13">
    <name type="scientific">Nannospalax galili</name>
    <name type="common">Northern Israeli blind subterranean mole rat</name>
    <name type="synonym">Spalax galili</name>
    <dbReference type="NCBI Taxonomy" id="1026970"/>
    <lineage>
        <taxon>Eukaryota</taxon>
        <taxon>Metazoa</taxon>
        <taxon>Chordata</taxon>
        <taxon>Craniata</taxon>
        <taxon>Vertebrata</taxon>
        <taxon>Euteleostomi</taxon>
        <taxon>Mammalia</taxon>
        <taxon>Eutheria</taxon>
        <taxon>Euarchontoglires</taxon>
        <taxon>Glires</taxon>
        <taxon>Rodentia</taxon>
        <taxon>Myomorpha</taxon>
        <taxon>Muroidea</taxon>
        <taxon>Spalacidae</taxon>
        <taxon>Spalacinae</taxon>
        <taxon>Nannospalax</taxon>
    </lineage>
</organism>
<keyword evidence="8" id="KW-1015">Disulfide bond</keyword>
<feature type="domain" description="Ig-like" evidence="11">
    <location>
        <begin position="226"/>
        <end position="311"/>
    </location>
</feature>
<dbReference type="InterPro" id="IPR013783">
    <property type="entry name" value="Ig-like_fold"/>
</dbReference>
<dbReference type="Pfam" id="PF00047">
    <property type="entry name" value="ig"/>
    <property type="match status" value="2"/>
</dbReference>
<protein>
    <recommendedName>
        <fullName evidence="11">Ig-like domain-containing protein</fullName>
    </recommendedName>
</protein>
<keyword evidence="13" id="KW-1185">Reference proteome</keyword>
<dbReference type="GO" id="GO:0019221">
    <property type="term" value="P:cytokine-mediated signaling pathway"/>
    <property type="evidence" value="ECO:0007669"/>
    <property type="project" value="TreeGrafter"/>
</dbReference>
<evidence type="ECO:0000256" key="6">
    <source>
        <dbReference type="ARBA" id="ARBA00022989"/>
    </source>
</evidence>
<evidence type="ECO:0000259" key="11">
    <source>
        <dbReference type="PROSITE" id="PS50835"/>
    </source>
</evidence>
<feature type="domain" description="Ig-like" evidence="11">
    <location>
        <begin position="522"/>
        <end position="605"/>
    </location>
</feature>
<comment type="subcellular location">
    <subcellularLocation>
        <location evidence="1">Cell membrane</location>
        <topology evidence="1">Single-pass membrane protein</topology>
    </subcellularLocation>
</comment>
<dbReference type="GO" id="GO:0005886">
    <property type="term" value="C:plasma membrane"/>
    <property type="evidence" value="ECO:0007669"/>
    <property type="project" value="UniProtKB-SubCell"/>
</dbReference>
<keyword evidence="9" id="KW-0325">Glycoprotein</keyword>